<comment type="function">
    <text evidence="6">Participates in DNA repair and in chromosomal DNA replication.</text>
</comment>
<comment type="subcellular location">
    <subcellularLocation>
        <location evidence="1 6">Nucleus</location>
    </subcellularLocation>
</comment>
<sequence>MHDRVYGQLVQEVHVLEDFTQLPCVRLHNGQIYFINAAQAVGPNKRTSFDVVDAHSEYYNLRLALAEERIFSHVSKFMRAKLGSSNQTHSDGGARAQTVFSVNSILGSLHAKWVLGLLHQKEDGQYYLEDSKLSVRISFANLEQADASVFYTEGMLVMCRGLHSDDVFYIHSLRMPPLHARKSFIFKLNEADYFGAYTKQRQIMSQPVEPQAGNLQFSKKRDEGGLPPCEKSIAVVSQLELDQASTQRAMVKLLEGLESMRPEIIVLVGDFLSTRISEKLPYDAFRQHFDTISQIVKDNDLKCLKEQTHWILLPSCDNDPGQCKLFPALPLADYFISGPRSCLPNGQRIIKNMTLSGNPCRISFYGKEIVIARYNYFKKLKKNNIAKIQVAIEKLGLEEASETLRVANTIVLQGNLMPLPQIVQPVTWSFAKDALNIVPHPDILILADDCQDYHHSIPVNSEFKEEPVTHVQVVNPGNFAFDRSFLMLYPNAGSAEEMVQPSKIDL</sequence>
<dbReference type="InterPro" id="IPR007185">
    <property type="entry name" value="DNA_pol_a/d/e_bsu"/>
</dbReference>
<keyword evidence="5 6" id="KW-0539">Nucleus</keyword>
<feature type="domain" description="DNA polymerase alpha/delta/epsilon subunit B" evidence="7">
    <location>
        <begin position="233"/>
        <end position="454"/>
    </location>
</feature>
<keyword evidence="4 6" id="KW-0238">DNA-binding</keyword>
<dbReference type="GO" id="GO:0003677">
    <property type="term" value="F:DNA binding"/>
    <property type="evidence" value="ECO:0007669"/>
    <property type="project" value="UniProtKB-UniRule"/>
</dbReference>
<comment type="caution">
    <text evidence="8">The sequence shown here is derived from an EMBL/GenBank/DDBJ whole genome shotgun (WGS) entry which is preliminary data.</text>
</comment>
<name>A0A8J8NWE3_HALGN</name>
<gene>
    <name evidence="8" type="ORF">FGO68_gene12645</name>
</gene>
<accession>A0A8J8NWE3</accession>
<dbReference type="PIRSF" id="PIRSF000799">
    <property type="entry name" value="DNA_pol_eps_2"/>
    <property type="match status" value="1"/>
</dbReference>
<dbReference type="OrthoDB" id="312503at2759"/>
<dbReference type="GO" id="GO:0006261">
    <property type="term" value="P:DNA-templated DNA replication"/>
    <property type="evidence" value="ECO:0007669"/>
    <property type="project" value="InterPro"/>
</dbReference>
<dbReference type="GO" id="GO:0042276">
    <property type="term" value="P:error-prone translesion synthesis"/>
    <property type="evidence" value="ECO:0007669"/>
    <property type="project" value="TreeGrafter"/>
</dbReference>
<evidence type="ECO:0000256" key="2">
    <source>
        <dbReference type="ARBA" id="ARBA00009560"/>
    </source>
</evidence>
<dbReference type="Pfam" id="PF04042">
    <property type="entry name" value="DNA_pol_E_B"/>
    <property type="match status" value="1"/>
</dbReference>
<dbReference type="InterPro" id="IPR016266">
    <property type="entry name" value="POLE2"/>
</dbReference>
<evidence type="ECO:0000256" key="6">
    <source>
        <dbReference type="PIRNR" id="PIRNR000799"/>
    </source>
</evidence>
<evidence type="ECO:0000259" key="7">
    <source>
        <dbReference type="Pfam" id="PF04042"/>
    </source>
</evidence>
<evidence type="ECO:0000256" key="1">
    <source>
        <dbReference type="ARBA" id="ARBA00004123"/>
    </source>
</evidence>
<comment type="similarity">
    <text evidence="2 6">Belongs to the DNA polymerase epsilon subunit B family.</text>
</comment>
<evidence type="ECO:0000313" key="8">
    <source>
        <dbReference type="EMBL" id="TNV81490.1"/>
    </source>
</evidence>
<dbReference type="AlphaFoldDB" id="A0A8J8NWE3"/>
<organism evidence="8 9">
    <name type="scientific">Halteria grandinella</name>
    <dbReference type="NCBI Taxonomy" id="5974"/>
    <lineage>
        <taxon>Eukaryota</taxon>
        <taxon>Sar</taxon>
        <taxon>Alveolata</taxon>
        <taxon>Ciliophora</taxon>
        <taxon>Intramacronucleata</taxon>
        <taxon>Spirotrichea</taxon>
        <taxon>Stichotrichia</taxon>
        <taxon>Sporadotrichida</taxon>
        <taxon>Halteriidae</taxon>
        <taxon>Halteria</taxon>
    </lineage>
</organism>
<dbReference type="PANTHER" id="PTHR12708:SF0">
    <property type="entry name" value="DNA POLYMERASE EPSILON SUBUNIT 2"/>
    <property type="match status" value="1"/>
</dbReference>
<evidence type="ECO:0000313" key="9">
    <source>
        <dbReference type="Proteomes" id="UP000785679"/>
    </source>
</evidence>
<dbReference type="GO" id="GO:0008622">
    <property type="term" value="C:epsilon DNA polymerase complex"/>
    <property type="evidence" value="ECO:0007669"/>
    <property type="project" value="UniProtKB-UniRule"/>
</dbReference>
<keyword evidence="9" id="KW-1185">Reference proteome</keyword>
<evidence type="ECO:0000256" key="3">
    <source>
        <dbReference type="ARBA" id="ARBA00022705"/>
    </source>
</evidence>
<reference evidence="8" key="1">
    <citation type="submission" date="2019-06" db="EMBL/GenBank/DDBJ databases">
        <authorList>
            <person name="Zheng W."/>
        </authorList>
    </citation>
    <scope>NUCLEOTIDE SEQUENCE</scope>
    <source>
        <strain evidence="8">QDHG01</strain>
    </source>
</reference>
<evidence type="ECO:0000256" key="5">
    <source>
        <dbReference type="ARBA" id="ARBA00023242"/>
    </source>
</evidence>
<proteinExistence type="inferred from homology"/>
<protein>
    <recommendedName>
        <fullName evidence="6">DNA polymerase epsilon subunit</fullName>
    </recommendedName>
    <alternativeName>
        <fullName evidence="6">DNA polymerase II subunit 2</fullName>
    </alternativeName>
</protein>
<dbReference type="Proteomes" id="UP000785679">
    <property type="component" value="Unassembled WGS sequence"/>
</dbReference>
<keyword evidence="3 6" id="KW-0235">DNA replication</keyword>
<dbReference type="PANTHER" id="PTHR12708">
    <property type="entry name" value="DNA POLYMERASE EPSILON SUBUNIT B"/>
    <property type="match status" value="1"/>
</dbReference>
<dbReference type="EMBL" id="RRYP01006078">
    <property type="protein sequence ID" value="TNV81490.1"/>
    <property type="molecule type" value="Genomic_DNA"/>
</dbReference>
<evidence type="ECO:0000256" key="4">
    <source>
        <dbReference type="ARBA" id="ARBA00023125"/>
    </source>
</evidence>